<sequence>MRGRADGEGVRLGGSVLINVGILAHMAAMDPFRDEARSRGIPEAEVERWLETVRPCAALEETDEHAGSPVAGLLGGQPDVTVAGKPFLALVDFAAVPADATDIPLPSDGTLLFFADLEDTDPEDDWHQLVYLPAGTAVAMSGKPAELHLKVEPSLPNRGTDSARFPHGHELGSVWWETSGQMRDGGAVQLGGYPWVWNVDPVTDYDRPDDDWVLLATISRGEQFGSDLGRATWVIRRADLAARRFDRAEAYYDSFD</sequence>
<dbReference type="Gene3D" id="2.30.320.10">
    <property type="entry name" value="YwqG-like"/>
    <property type="match status" value="1"/>
</dbReference>
<organism evidence="1 2">
    <name type="scientific">Actinoplanes italicus</name>
    <dbReference type="NCBI Taxonomy" id="113567"/>
    <lineage>
        <taxon>Bacteria</taxon>
        <taxon>Bacillati</taxon>
        <taxon>Actinomycetota</taxon>
        <taxon>Actinomycetes</taxon>
        <taxon>Micromonosporales</taxon>
        <taxon>Micromonosporaceae</taxon>
        <taxon>Actinoplanes</taxon>
    </lineage>
</organism>
<dbReference type="SUPFAM" id="SSF103032">
    <property type="entry name" value="Hypothetical protein YwqG"/>
    <property type="match status" value="1"/>
</dbReference>
<evidence type="ECO:0000313" key="2">
    <source>
        <dbReference type="Proteomes" id="UP000239415"/>
    </source>
</evidence>
<dbReference type="InterPro" id="IPR015315">
    <property type="entry name" value="DUF1963"/>
</dbReference>
<dbReference type="Pfam" id="PF09234">
    <property type="entry name" value="DUF1963"/>
    <property type="match status" value="1"/>
</dbReference>
<comment type="caution">
    <text evidence="1">The sequence shown here is derived from an EMBL/GenBank/DDBJ whole genome shotgun (WGS) entry which is preliminary data.</text>
</comment>
<proteinExistence type="predicted"/>
<dbReference type="EMBL" id="PVMZ01000015">
    <property type="protein sequence ID" value="PRX17769.1"/>
    <property type="molecule type" value="Genomic_DNA"/>
</dbReference>
<dbReference type="AlphaFoldDB" id="A0A2T0K551"/>
<dbReference type="InterPro" id="IPR035948">
    <property type="entry name" value="YwqG-like_sf"/>
</dbReference>
<reference evidence="1 2" key="1">
    <citation type="submission" date="2018-03" db="EMBL/GenBank/DDBJ databases">
        <title>Genomic Encyclopedia of Archaeal and Bacterial Type Strains, Phase II (KMG-II): from individual species to whole genera.</title>
        <authorList>
            <person name="Goeker M."/>
        </authorList>
    </citation>
    <scope>NUCLEOTIDE SEQUENCE [LARGE SCALE GENOMIC DNA]</scope>
    <source>
        <strain evidence="1 2">DSM 43146</strain>
    </source>
</reference>
<dbReference type="Proteomes" id="UP000239415">
    <property type="component" value="Unassembled WGS sequence"/>
</dbReference>
<gene>
    <name evidence="1" type="ORF">CLV67_115273</name>
</gene>
<protein>
    <submittedName>
        <fullName evidence="1">Uncharacterized protein DUF1963</fullName>
    </submittedName>
</protein>
<accession>A0A2T0K551</accession>
<keyword evidence="2" id="KW-1185">Reference proteome</keyword>
<evidence type="ECO:0000313" key="1">
    <source>
        <dbReference type="EMBL" id="PRX17769.1"/>
    </source>
</evidence>
<name>A0A2T0K551_9ACTN</name>